<protein>
    <submittedName>
        <fullName evidence="1">Uncharacterized protein</fullName>
    </submittedName>
</protein>
<accession>A0AAE1MD99</accession>
<keyword evidence="2" id="KW-1185">Reference proteome</keyword>
<evidence type="ECO:0000313" key="1">
    <source>
        <dbReference type="EMBL" id="KAK4263107.1"/>
    </source>
</evidence>
<dbReference type="Proteomes" id="UP001293593">
    <property type="component" value="Unassembled WGS sequence"/>
</dbReference>
<gene>
    <name evidence="1" type="ORF">QN277_028576</name>
</gene>
<dbReference type="EMBL" id="JAWXYG010000009">
    <property type="protein sequence ID" value="KAK4263107.1"/>
    <property type="molecule type" value="Genomic_DNA"/>
</dbReference>
<dbReference type="AlphaFoldDB" id="A0AAE1MD99"/>
<organism evidence="1 2">
    <name type="scientific">Acacia crassicarpa</name>
    <name type="common">northern wattle</name>
    <dbReference type="NCBI Taxonomy" id="499986"/>
    <lineage>
        <taxon>Eukaryota</taxon>
        <taxon>Viridiplantae</taxon>
        <taxon>Streptophyta</taxon>
        <taxon>Embryophyta</taxon>
        <taxon>Tracheophyta</taxon>
        <taxon>Spermatophyta</taxon>
        <taxon>Magnoliopsida</taxon>
        <taxon>eudicotyledons</taxon>
        <taxon>Gunneridae</taxon>
        <taxon>Pentapetalae</taxon>
        <taxon>rosids</taxon>
        <taxon>fabids</taxon>
        <taxon>Fabales</taxon>
        <taxon>Fabaceae</taxon>
        <taxon>Caesalpinioideae</taxon>
        <taxon>mimosoid clade</taxon>
        <taxon>Acacieae</taxon>
        <taxon>Acacia</taxon>
    </lineage>
</organism>
<sequence length="70" mass="7663">MSPPLQPSPIVWKKKLGCSGGDLHGRHIWIPHTGTLISRSRESRSRILTESPSHVSGSQLVESYLSVSTV</sequence>
<reference evidence="1" key="1">
    <citation type="submission" date="2023-10" db="EMBL/GenBank/DDBJ databases">
        <title>Chromosome-level genome of the transformable northern wattle, Acacia crassicarpa.</title>
        <authorList>
            <person name="Massaro I."/>
            <person name="Sinha N.R."/>
            <person name="Poethig S."/>
            <person name="Leichty A.R."/>
        </authorList>
    </citation>
    <scope>NUCLEOTIDE SEQUENCE</scope>
    <source>
        <strain evidence="1">Acra3RX</strain>
        <tissue evidence="1">Leaf</tissue>
    </source>
</reference>
<comment type="caution">
    <text evidence="1">The sequence shown here is derived from an EMBL/GenBank/DDBJ whole genome shotgun (WGS) entry which is preliminary data.</text>
</comment>
<proteinExistence type="predicted"/>
<evidence type="ECO:0000313" key="2">
    <source>
        <dbReference type="Proteomes" id="UP001293593"/>
    </source>
</evidence>
<name>A0AAE1MD99_9FABA</name>